<dbReference type="InterPro" id="IPR029070">
    <property type="entry name" value="Chitinase_insertion_sf"/>
</dbReference>
<comment type="similarity">
    <text evidence="1">Belongs to the glycosyl hydrolase 18 family. Chitinase class II subfamily.</text>
</comment>
<feature type="domain" description="GH18" evidence="10">
    <location>
        <begin position="50"/>
        <end position="423"/>
    </location>
</feature>
<dbReference type="GO" id="GO:0004568">
    <property type="term" value="F:chitinase activity"/>
    <property type="evidence" value="ECO:0007669"/>
    <property type="project" value="TreeGrafter"/>
</dbReference>
<dbReference type="PROSITE" id="PS50940">
    <property type="entry name" value="CHIT_BIND_II"/>
    <property type="match status" value="2"/>
</dbReference>
<proteinExistence type="inferred from homology"/>
<accession>A0A8S1EJZ6</accession>
<dbReference type="Gene3D" id="3.20.20.80">
    <property type="entry name" value="Glycosidases"/>
    <property type="match status" value="1"/>
</dbReference>
<dbReference type="CDD" id="cd02872">
    <property type="entry name" value="GH18_chitolectin_chitotriosidase"/>
    <property type="match status" value="1"/>
</dbReference>
<dbReference type="SMART" id="SM00636">
    <property type="entry name" value="Glyco_18"/>
    <property type="match status" value="1"/>
</dbReference>
<keyword evidence="4" id="KW-1015">Disulfide bond</keyword>
<dbReference type="InterPro" id="IPR011583">
    <property type="entry name" value="Chitinase_II/V-like_cat"/>
</dbReference>
<dbReference type="PANTHER" id="PTHR11177:SF400">
    <property type="entry name" value="ENDOCHITINASE-RELATED"/>
    <property type="match status" value="1"/>
</dbReference>
<dbReference type="GO" id="GO:0006032">
    <property type="term" value="P:chitin catabolic process"/>
    <property type="evidence" value="ECO:0007669"/>
    <property type="project" value="TreeGrafter"/>
</dbReference>
<dbReference type="OrthoDB" id="76388at2759"/>
<name>A0A8S1EJZ6_9PELO</name>
<dbReference type="SUPFAM" id="SSF54556">
    <property type="entry name" value="Chitinase insertion domain"/>
    <property type="match status" value="1"/>
</dbReference>
<keyword evidence="8" id="KW-0732">Signal</keyword>
<evidence type="ECO:0000259" key="10">
    <source>
        <dbReference type="PROSITE" id="PS51910"/>
    </source>
</evidence>
<dbReference type="PANTHER" id="PTHR11177">
    <property type="entry name" value="CHITINASE"/>
    <property type="match status" value="1"/>
</dbReference>
<dbReference type="SMART" id="SM00494">
    <property type="entry name" value="ChtBD2"/>
    <property type="match status" value="2"/>
</dbReference>
<dbReference type="FunFam" id="3.20.20.80:FF:000007">
    <property type="entry name" value="Acidic mammalian chitinase"/>
    <property type="match status" value="1"/>
</dbReference>
<keyword evidence="3 6" id="KW-0378">Hydrolase</keyword>
<feature type="region of interest" description="Disordered" evidence="7">
    <location>
        <begin position="427"/>
        <end position="458"/>
    </location>
</feature>
<dbReference type="PROSITE" id="PS51910">
    <property type="entry name" value="GH18_2"/>
    <property type="match status" value="1"/>
</dbReference>
<comment type="caution">
    <text evidence="11">The sequence shown here is derived from an EMBL/GenBank/DDBJ whole genome shotgun (WGS) entry which is preliminary data.</text>
</comment>
<dbReference type="InterPro" id="IPR001579">
    <property type="entry name" value="Glyco_hydro_18_chit_AS"/>
</dbReference>
<gene>
    <name evidence="11" type="ORF">CBOVIS_LOCUS3912</name>
</gene>
<feature type="chain" id="PRO_5035756165" description="Chitinase" evidence="8">
    <location>
        <begin position="18"/>
        <end position="596"/>
    </location>
</feature>
<dbReference type="Proteomes" id="UP000494206">
    <property type="component" value="Unassembled WGS sequence"/>
</dbReference>
<feature type="compositionally biased region" description="Low complexity" evidence="7">
    <location>
        <begin position="433"/>
        <end position="458"/>
    </location>
</feature>
<dbReference type="InterPro" id="IPR001223">
    <property type="entry name" value="Glyco_hydro18_cat"/>
</dbReference>
<dbReference type="InterPro" id="IPR002557">
    <property type="entry name" value="Chitin-bd_dom"/>
</dbReference>
<keyword evidence="12" id="KW-1185">Reference proteome</keyword>
<organism evidence="11 12">
    <name type="scientific">Caenorhabditis bovis</name>
    <dbReference type="NCBI Taxonomy" id="2654633"/>
    <lineage>
        <taxon>Eukaryota</taxon>
        <taxon>Metazoa</taxon>
        <taxon>Ecdysozoa</taxon>
        <taxon>Nematoda</taxon>
        <taxon>Chromadorea</taxon>
        <taxon>Rhabditida</taxon>
        <taxon>Rhabditina</taxon>
        <taxon>Rhabditomorpha</taxon>
        <taxon>Rhabditoidea</taxon>
        <taxon>Rhabditidae</taxon>
        <taxon>Peloderinae</taxon>
        <taxon>Caenorhabditis</taxon>
    </lineage>
</organism>
<dbReference type="SUPFAM" id="SSF57625">
    <property type="entry name" value="Invertebrate chitin-binding proteins"/>
    <property type="match status" value="2"/>
</dbReference>
<evidence type="ECO:0000256" key="3">
    <source>
        <dbReference type="ARBA" id="ARBA00022801"/>
    </source>
</evidence>
<dbReference type="AlphaFoldDB" id="A0A8S1EJZ6"/>
<dbReference type="GO" id="GO:0008061">
    <property type="term" value="F:chitin binding"/>
    <property type="evidence" value="ECO:0007669"/>
    <property type="project" value="UniProtKB-KW"/>
</dbReference>
<evidence type="ECO:0000256" key="4">
    <source>
        <dbReference type="ARBA" id="ARBA00023157"/>
    </source>
</evidence>
<feature type="domain" description="Chitin-binding type-2" evidence="9">
    <location>
        <begin position="545"/>
        <end position="596"/>
    </location>
</feature>
<evidence type="ECO:0000259" key="9">
    <source>
        <dbReference type="PROSITE" id="PS50940"/>
    </source>
</evidence>
<dbReference type="FunFam" id="3.10.50.10:FF:000008">
    <property type="entry name" value="Chitinase 11"/>
    <property type="match status" value="1"/>
</dbReference>
<evidence type="ECO:0000256" key="6">
    <source>
        <dbReference type="RuleBase" id="RU000489"/>
    </source>
</evidence>
<evidence type="ECO:0000256" key="1">
    <source>
        <dbReference type="ARBA" id="ARBA00009121"/>
    </source>
</evidence>
<feature type="signal peptide" evidence="8">
    <location>
        <begin position="1"/>
        <end position="17"/>
    </location>
</feature>
<keyword evidence="2" id="KW-0147">Chitin-binding</keyword>
<dbReference type="Gene3D" id="3.10.50.10">
    <property type="match status" value="1"/>
</dbReference>
<dbReference type="GO" id="GO:0005975">
    <property type="term" value="P:carbohydrate metabolic process"/>
    <property type="evidence" value="ECO:0007669"/>
    <property type="project" value="InterPro"/>
</dbReference>
<dbReference type="GO" id="GO:0005576">
    <property type="term" value="C:extracellular region"/>
    <property type="evidence" value="ECO:0007669"/>
    <property type="project" value="InterPro"/>
</dbReference>
<evidence type="ECO:0000313" key="11">
    <source>
        <dbReference type="EMBL" id="CAB3401116.1"/>
    </source>
</evidence>
<dbReference type="SUPFAM" id="SSF51445">
    <property type="entry name" value="(Trans)glycosidases"/>
    <property type="match status" value="1"/>
</dbReference>
<evidence type="ECO:0000256" key="8">
    <source>
        <dbReference type="SAM" id="SignalP"/>
    </source>
</evidence>
<feature type="domain" description="Chitin-binding type-2" evidence="9">
    <location>
        <begin position="459"/>
        <end position="515"/>
    </location>
</feature>
<dbReference type="EMBL" id="CADEPM010000002">
    <property type="protein sequence ID" value="CAB3401116.1"/>
    <property type="molecule type" value="Genomic_DNA"/>
</dbReference>
<evidence type="ECO:0000313" key="12">
    <source>
        <dbReference type="Proteomes" id="UP000494206"/>
    </source>
</evidence>
<dbReference type="InterPro" id="IPR017853">
    <property type="entry name" value="GH"/>
</dbReference>
<evidence type="ECO:0000256" key="7">
    <source>
        <dbReference type="SAM" id="MobiDB-lite"/>
    </source>
</evidence>
<protein>
    <recommendedName>
        <fullName evidence="13">Chitinase</fullName>
    </recommendedName>
</protein>
<evidence type="ECO:0008006" key="13">
    <source>
        <dbReference type="Google" id="ProtNLM"/>
    </source>
</evidence>
<dbReference type="InterPro" id="IPR036508">
    <property type="entry name" value="Chitin-bd_dom_sf"/>
</dbReference>
<dbReference type="Pfam" id="PF00704">
    <property type="entry name" value="Glyco_hydro_18"/>
    <property type="match status" value="1"/>
</dbReference>
<evidence type="ECO:0000256" key="2">
    <source>
        <dbReference type="ARBA" id="ARBA00022669"/>
    </source>
</evidence>
<dbReference type="InterPro" id="IPR050314">
    <property type="entry name" value="Glycosyl_Hydrlase_18"/>
</dbReference>
<reference evidence="11 12" key="1">
    <citation type="submission" date="2020-04" db="EMBL/GenBank/DDBJ databases">
        <authorList>
            <person name="Laetsch R D."/>
            <person name="Stevens L."/>
            <person name="Kumar S."/>
            <person name="Blaxter L. M."/>
        </authorList>
    </citation>
    <scope>NUCLEOTIDE SEQUENCE [LARGE SCALE GENOMIC DNA]</scope>
</reference>
<dbReference type="Gene3D" id="2.170.140.10">
    <property type="entry name" value="Chitin binding domain"/>
    <property type="match status" value="2"/>
</dbReference>
<dbReference type="Pfam" id="PF01607">
    <property type="entry name" value="CBM_14"/>
    <property type="match status" value="2"/>
</dbReference>
<dbReference type="PROSITE" id="PS01095">
    <property type="entry name" value="GH18_1"/>
    <property type="match status" value="1"/>
</dbReference>
<keyword evidence="5 6" id="KW-0326">Glycosidase</keyword>
<sequence>MNIKLLVLFGALPLALTWNGAGIRNHPADLVATSKNHDEFIARAPAKTDYIRPCYFTNWAQYRQGRAKYLPQDYIPGLCTHILFAFGWMNEDFTVRAYDPADLPNDWAGDGMYKRVNALKNSDPRLKTLLSIGGWSFGTRLFQSMTASASSRKIFIDSAIDFVRTWGFDGIDVDWEYPSGNVDMVNFVALIKELRAACELESRQTGKDRLLVTAAVSAGEQTINAGYNVPSLADSFDFILLMSYDFFGAWESLIGFNSPLYASSALPNIWNTWNVDWAAKHWHNKGMPKEKIIIGMPTYGRGWTVSSSANAKPGGSGSPAKVTKYVQEAGVASYYEICEMLDSGATRYWDQESQVPYLVNGDQFWSYDDEESFSNKMAWLKREGYGGAFVWTLDFDDFNAKCSLSNGKKYPLISVIAKELGGIDIGASTAQSPTTTTTTTEKPTTTTTTPAPTTTTKPTTICTGRANGHYAYTSSCTTFLLCLNEVPFTMSCPSGLEYAKPLGYCVSAEESKCEIATTTTIAPSTTTTEEVSPTTTAATTTTKNKFDCTKNGFFGVPQDCTKFVRCVNGIAYYFKCPDGLKFNINIQVCDRSDNCA</sequence>
<evidence type="ECO:0000256" key="5">
    <source>
        <dbReference type="ARBA" id="ARBA00023295"/>
    </source>
</evidence>